<evidence type="ECO:0000256" key="5">
    <source>
        <dbReference type="ARBA" id="ARBA00023157"/>
    </source>
</evidence>
<comment type="similarity">
    <text evidence="2 7">Belongs to the thioredoxin family. DsbC subfamily.</text>
</comment>
<dbReference type="InterPro" id="IPR012336">
    <property type="entry name" value="Thioredoxin-like_fold"/>
</dbReference>
<dbReference type="AlphaFoldDB" id="A0A450VC90"/>
<feature type="domain" description="Thioredoxin-like fold" evidence="9">
    <location>
        <begin position="120"/>
        <end position="240"/>
    </location>
</feature>
<accession>A0A450VC90</accession>
<evidence type="ECO:0000256" key="3">
    <source>
        <dbReference type="ARBA" id="ARBA00022729"/>
    </source>
</evidence>
<dbReference type="InterPro" id="IPR051470">
    <property type="entry name" value="Thiol:disulfide_interchange"/>
</dbReference>
<evidence type="ECO:0000259" key="8">
    <source>
        <dbReference type="Pfam" id="PF10411"/>
    </source>
</evidence>
<dbReference type="InterPro" id="IPR036249">
    <property type="entry name" value="Thioredoxin-like_sf"/>
</dbReference>
<organism evidence="10">
    <name type="scientific">Candidatus Kentrum eta</name>
    <dbReference type="NCBI Taxonomy" id="2126337"/>
    <lineage>
        <taxon>Bacteria</taxon>
        <taxon>Pseudomonadati</taxon>
        <taxon>Pseudomonadota</taxon>
        <taxon>Gammaproteobacteria</taxon>
        <taxon>Candidatus Kentrum</taxon>
    </lineage>
</organism>
<keyword evidence="3 7" id="KW-0732">Signal</keyword>
<dbReference type="SUPFAM" id="SSF52833">
    <property type="entry name" value="Thioredoxin-like"/>
    <property type="match status" value="1"/>
</dbReference>
<evidence type="ECO:0000313" key="11">
    <source>
        <dbReference type="EMBL" id="VFK02571.1"/>
    </source>
</evidence>
<reference evidence="10" key="1">
    <citation type="submission" date="2019-02" db="EMBL/GenBank/DDBJ databases">
        <authorList>
            <person name="Gruber-Vodicka R. H."/>
            <person name="Seah K. B. B."/>
        </authorList>
    </citation>
    <scope>NUCLEOTIDE SEQUENCE</scope>
    <source>
        <strain evidence="12">BECK_SA2B12</strain>
        <strain evidence="11">BECK_SA2B15</strain>
        <strain evidence="10">BECK_SA2B20</strain>
    </source>
</reference>
<dbReference type="SUPFAM" id="SSF54423">
    <property type="entry name" value="DsbC/DsbG N-terminal domain-like"/>
    <property type="match status" value="1"/>
</dbReference>
<sequence length="253" mass="27665">MLNKKCLLSIVSIAVLWLPAALAGENRPSNVLDAVLEISKRIFSHDVDSVSETPIRGLFEVASGTTVLYIGEEGKFAIEGDIFDLADGNNLTEGKRNRARMDAIDGLTGKGMIVFAPDEVRHTITVFTDVDCSYCRKLHNEVSLLKDAGIAMQYVGFPRAGPSSDTYKKMVSVWCANDRQKAMTDAKKGKSVPAKQCSHPLDKYLDIGRKIGVRGTPAIVLEDGTLISGYLPAKRLQDILEKTFDGHISHGRQ</sequence>
<dbReference type="InterPro" id="IPR009094">
    <property type="entry name" value="DiS-bond_isomerase_DsbC/G_N_sf"/>
</dbReference>
<proteinExistence type="inferred from homology"/>
<dbReference type="InterPro" id="IPR018950">
    <property type="entry name" value="DiS-bond_isomerase_DsbC/G_N"/>
</dbReference>
<feature type="chain" id="PRO_5033891686" description="Thiol:disulfide interchange protein" evidence="7">
    <location>
        <begin position="24"/>
        <end position="253"/>
    </location>
</feature>
<keyword evidence="4 7" id="KW-0574">Periplasm</keyword>
<dbReference type="CDD" id="cd03020">
    <property type="entry name" value="DsbA_DsbC_DsbG"/>
    <property type="match status" value="1"/>
</dbReference>
<dbReference type="Pfam" id="PF13098">
    <property type="entry name" value="Thioredoxin_2"/>
    <property type="match status" value="1"/>
</dbReference>
<protein>
    <recommendedName>
        <fullName evidence="7">Thiol:disulfide interchange protein</fullName>
    </recommendedName>
</protein>
<evidence type="ECO:0000259" key="9">
    <source>
        <dbReference type="Pfam" id="PF13098"/>
    </source>
</evidence>
<comment type="subcellular location">
    <subcellularLocation>
        <location evidence="1 7">Periplasm</location>
    </subcellularLocation>
</comment>
<evidence type="ECO:0000256" key="6">
    <source>
        <dbReference type="ARBA" id="ARBA00023284"/>
    </source>
</evidence>
<evidence type="ECO:0000313" key="10">
    <source>
        <dbReference type="EMBL" id="VFK02419.1"/>
    </source>
</evidence>
<dbReference type="PANTHER" id="PTHR35272">
    <property type="entry name" value="THIOL:DISULFIDE INTERCHANGE PROTEIN DSBC-RELATED"/>
    <property type="match status" value="1"/>
</dbReference>
<comment type="function">
    <text evidence="7">Required for disulfide bond formation in some periplasmic proteins. Acts by transferring its disulfide bond to other proteins and is reduced in the process.</text>
</comment>
<dbReference type="PANTHER" id="PTHR35272:SF3">
    <property type="entry name" value="THIOL:DISULFIDE INTERCHANGE PROTEIN DSBC"/>
    <property type="match status" value="1"/>
</dbReference>
<evidence type="ECO:0000313" key="12">
    <source>
        <dbReference type="EMBL" id="VFK05520.1"/>
    </source>
</evidence>
<keyword evidence="5" id="KW-1015">Disulfide bond</keyword>
<evidence type="ECO:0000256" key="4">
    <source>
        <dbReference type="ARBA" id="ARBA00022764"/>
    </source>
</evidence>
<evidence type="ECO:0000256" key="7">
    <source>
        <dbReference type="RuleBase" id="RU364038"/>
    </source>
</evidence>
<dbReference type="EMBL" id="CAADFI010000279">
    <property type="protein sequence ID" value="VFK02419.1"/>
    <property type="molecule type" value="Genomic_DNA"/>
</dbReference>
<evidence type="ECO:0000256" key="1">
    <source>
        <dbReference type="ARBA" id="ARBA00004418"/>
    </source>
</evidence>
<feature type="signal peptide" evidence="7">
    <location>
        <begin position="1"/>
        <end position="23"/>
    </location>
</feature>
<dbReference type="EMBL" id="CAADFJ010000279">
    <property type="protein sequence ID" value="VFK05520.1"/>
    <property type="molecule type" value="Genomic_DNA"/>
</dbReference>
<dbReference type="EMBL" id="CAADFG010000277">
    <property type="protein sequence ID" value="VFK02571.1"/>
    <property type="molecule type" value="Genomic_DNA"/>
</dbReference>
<dbReference type="GO" id="GO:0042597">
    <property type="term" value="C:periplasmic space"/>
    <property type="evidence" value="ECO:0007669"/>
    <property type="project" value="UniProtKB-SubCell"/>
</dbReference>
<gene>
    <name evidence="11" type="ORF">BECKH772A_GA0070896_102772</name>
    <name evidence="10" type="ORF">BECKH772B_GA0070898_102792</name>
    <name evidence="12" type="ORF">BECKH772C_GA0070978_102792</name>
</gene>
<dbReference type="Pfam" id="PF10411">
    <property type="entry name" value="DsbC_N"/>
    <property type="match status" value="1"/>
</dbReference>
<dbReference type="InterPro" id="IPR033954">
    <property type="entry name" value="DiS-bond_Isoase_DsbC/G"/>
</dbReference>
<evidence type="ECO:0000256" key="2">
    <source>
        <dbReference type="ARBA" id="ARBA00009813"/>
    </source>
</evidence>
<name>A0A450VC90_9GAMM</name>
<dbReference type="Gene3D" id="3.10.450.70">
    <property type="entry name" value="Disulphide bond isomerase, DsbC/G, N-terminal"/>
    <property type="match status" value="1"/>
</dbReference>
<keyword evidence="6 7" id="KW-0676">Redox-active center</keyword>
<feature type="domain" description="Disulphide bond isomerase DsbC/G N-terminal" evidence="8">
    <location>
        <begin position="40"/>
        <end position="93"/>
    </location>
</feature>
<dbReference type="Gene3D" id="3.40.30.10">
    <property type="entry name" value="Glutaredoxin"/>
    <property type="match status" value="1"/>
</dbReference>